<feature type="region of interest" description="Disordered" evidence="6">
    <location>
        <begin position="27"/>
        <end position="101"/>
    </location>
</feature>
<dbReference type="GO" id="GO:0022857">
    <property type="term" value="F:transmembrane transporter activity"/>
    <property type="evidence" value="ECO:0007669"/>
    <property type="project" value="InterPro"/>
</dbReference>
<feature type="transmembrane region" description="Helical" evidence="7">
    <location>
        <begin position="521"/>
        <end position="543"/>
    </location>
</feature>
<dbReference type="GO" id="GO:0042908">
    <property type="term" value="P:xenobiotic transport"/>
    <property type="evidence" value="ECO:0007669"/>
    <property type="project" value="UniProtKB-ARBA"/>
</dbReference>
<keyword evidence="5 7" id="KW-0472">Membrane</keyword>
<evidence type="ECO:0000256" key="6">
    <source>
        <dbReference type="SAM" id="MobiDB-lite"/>
    </source>
</evidence>
<feature type="compositionally biased region" description="Basic and acidic residues" evidence="6">
    <location>
        <begin position="48"/>
        <end position="61"/>
    </location>
</feature>
<comment type="similarity">
    <text evidence="2">Belongs to the major facilitator superfamily.</text>
</comment>
<dbReference type="SUPFAM" id="SSF103473">
    <property type="entry name" value="MFS general substrate transporter"/>
    <property type="match status" value="1"/>
</dbReference>
<dbReference type="GO" id="GO:0140115">
    <property type="term" value="P:export across plasma membrane"/>
    <property type="evidence" value="ECO:0007669"/>
    <property type="project" value="UniProtKB-ARBA"/>
</dbReference>
<dbReference type="Proteomes" id="UP000799750">
    <property type="component" value="Unassembled WGS sequence"/>
</dbReference>
<evidence type="ECO:0000256" key="3">
    <source>
        <dbReference type="ARBA" id="ARBA00022692"/>
    </source>
</evidence>
<dbReference type="OrthoDB" id="5296287at2759"/>
<name>A0A6A6R458_9PEZI</name>
<feature type="transmembrane region" description="Helical" evidence="7">
    <location>
        <begin position="453"/>
        <end position="474"/>
    </location>
</feature>
<dbReference type="PROSITE" id="PS00216">
    <property type="entry name" value="SUGAR_TRANSPORT_1"/>
    <property type="match status" value="1"/>
</dbReference>
<sequence length="557" mass="60334">MATPGSYSNPAYHIHDLDNPRLELAYEEGHDADVPSNLGVYTPGQRSSIHDHEKGDLEKGAISHPTTSSGEIDDAGDTTEKLPEEGAEESDPNVIFWDGPNDPENPMNFSNGLKWGNIAILSSITFVTPLASSMFAPGVPEVMAGFHEKSDLLAAFVVSVFLLGFAFGPLIVAPLSELYGRRWIYHACNILFIIFTIACGVSSNFNMLVGFRFLQGSVGSAPLTIGGGTIADLMPVEKRGGAMAIWAMGPLIGPVVGPVIGGFLVQAKGWRWVFYLIAILGGVVTILAFVFLRETYAPVILERKAARLRKETGNPNLRSKLTSPISPKELFRLSIVRPTKMLLTSPIVFCMSFYSAVAYGILYLLFTTITFVFEENYHFSSGTVGLTYIATGIGMILGLAILGVASDRVLKRQKAKGKALKPEDRLPMILTVPGGICLPVGLFMYGWGTDKHVHWIVPLIGTSFVGIGMLSNFLTIQTYLVDAFTLHAASAMAANTVIRSIFGALLPLAGLSMYNKLGLGWGNSLLGFVALALIPVPVIFKIYGERIRTNPRFQLKL</sequence>
<feature type="transmembrane region" description="Helical" evidence="7">
    <location>
        <begin position="243"/>
        <end position="266"/>
    </location>
</feature>
<dbReference type="InterPro" id="IPR005829">
    <property type="entry name" value="Sugar_transporter_CS"/>
</dbReference>
<dbReference type="CDD" id="cd17323">
    <property type="entry name" value="MFS_Tpo1_MDR_like"/>
    <property type="match status" value="1"/>
</dbReference>
<dbReference type="FunFam" id="1.20.1250.20:FF:000011">
    <property type="entry name" value="MFS multidrug transporter, putative"/>
    <property type="match status" value="1"/>
</dbReference>
<keyword evidence="4 7" id="KW-1133">Transmembrane helix</keyword>
<evidence type="ECO:0000256" key="1">
    <source>
        <dbReference type="ARBA" id="ARBA00004141"/>
    </source>
</evidence>
<dbReference type="AlphaFoldDB" id="A0A6A6R458"/>
<evidence type="ECO:0000259" key="8">
    <source>
        <dbReference type="PROSITE" id="PS50850"/>
    </source>
</evidence>
<evidence type="ECO:0000313" key="9">
    <source>
        <dbReference type="EMBL" id="KAF2499511.1"/>
    </source>
</evidence>
<dbReference type="PANTHER" id="PTHR23502">
    <property type="entry name" value="MAJOR FACILITATOR SUPERFAMILY"/>
    <property type="match status" value="1"/>
</dbReference>
<dbReference type="EMBL" id="MU004184">
    <property type="protein sequence ID" value="KAF2499511.1"/>
    <property type="molecule type" value="Genomic_DNA"/>
</dbReference>
<feature type="transmembrane region" description="Helical" evidence="7">
    <location>
        <begin position="386"/>
        <end position="405"/>
    </location>
</feature>
<feature type="transmembrane region" description="Helical" evidence="7">
    <location>
        <begin position="115"/>
        <end position="132"/>
    </location>
</feature>
<accession>A0A6A6R458</accession>
<feature type="domain" description="Major facilitator superfamily (MFS) profile" evidence="8">
    <location>
        <begin position="117"/>
        <end position="547"/>
    </location>
</feature>
<feature type="transmembrane region" description="Helical" evidence="7">
    <location>
        <begin position="152"/>
        <end position="172"/>
    </location>
</feature>
<dbReference type="Pfam" id="PF07690">
    <property type="entry name" value="MFS_1"/>
    <property type="match status" value="1"/>
</dbReference>
<gene>
    <name evidence="9" type="ORF">BU16DRAFT_274112</name>
</gene>
<feature type="transmembrane region" description="Helical" evidence="7">
    <location>
        <begin position="486"/>
        <end position="509"/>
    </location>
</feature>
<comment type="subcellular location">
    <subcellularLocation>
        <location evidence="1">Membrane</location>
        <topology evidence="1">Multi-pass membrane protein</topology>
    </subcellularLocation>
</comment>
<feature type="transmembrane region" description="Helical" evidence="7">
    <location>
        <begin position="184"/>
        <end position="205"/>
    </location>
</feature>
<dbReference type="InterPro" id="IPR011701">
    <property type="entry name" value="MFS"/>
</dbReference>
<reference evidence="9" key="1">
    <citation type="journal article" date="2020" name="Stud. Mycol.">
        <title>101 Dothideomycetes genomes: a test case for predicting lifestyles and emergence of pathogens.</title>
        <authorList>
            <person name="Haridas S."/>
            <person name="Albert R."/>
            <person name="Binder M."/>
            <person name="Bloem J."/>
            <person name="Labutti K."/>
            <person name="Salamov A."/>
            <person name="Andreopoulos B."/>
            <person name="Baker S."/>
            <person name="Barry K."/>
            <person name="Bills G."/>
            <person name="Bluhm B."/>
            <person name="Cannon C."/>
            <person name="Castanera R."/>
            <person name="Culley D."/>
            <person name="Daum C."/>
            <person name="Ezra D."/>
            <person name="Gonzalez J."/>
            <person name="Henrissat B."/>
            <person name="Kuo A."/>
            <person name="Liang C."/>
            <person name="Lipzen A."/>
            <person name="Lutzoni F."/>
            <person name="Magnuson J."/>
            <person name="Mondo S."/>
            <person name="Nolan M."/>
            <person name="Ohm R."/>
            <person name="Pangilinan J."/>
            <person name="Park H.-J."/>
            <person name="Ramirez L."/>
            <person name="Alfaro M."/>
            <person name="Sun H."/>
            <person name="Tritt A."/>
            <person name="Yoshinaga Y."/>
            <person name="Zwiers L.-H."/>
            <person name="Turgeon B."/>
            <person name="Goodwin S."/>
            <person name="Spatafora J."/>
            <person name="Crous P."/>
            <person name="Grigoriev I."/>
        </authorList>
    </citation>
    <scope>NUCLEOTIDE SEQUENCE</scope>
    <source>
        <strain evidence="9">CBS 269.34</strain>
    </source>
</reference>
<feature type="transmembrane region" description="Helical" evidence="7">
    <location>
        <begin position="211"/>
        <end position="231"/>
    </location>
</feature>
<evidence type="ECO:0000256" key="7">
    <source>
        <dbReference type="SAM" id="Phobius"/>
    </source>
</evidence>
<feature type="transmembrane region" description="Helical" evidence="7">
    <location>
        <begin position="342"/>
        <end position="366"/>
    </location>
</feature>
<evidence type="ECO:0000256" key="2">
    <source>
        <dbReference type="ARBA" id="ARBA00008335"/>
    </source>
</evidence>
<dbReference type="GO" id="GO:0016020">
    <property type="term" value="C:membrane"/>
    <property type="evidence" value="ECO:0007669"/>
    <property type="project" value="UniProtKB-SubCell"/>
</dbReference>
<feature type="transmembrane region" description="Helical" evidence="7">
    <location>
        <begin position="272"/>
        <end position="292"/>
    </location>
</feature>
<keyword evidence="10" id="KW-1185">Reference proteome</keyword>
<evidence type="ECO:0000256" key="5">
    <source>
        <dbReference type="ARBA" id="ARBA00023136"/>
    </source>
</evidence>
<dbReference type="PROSITE" id="PS50850">
    <property type="entry name" value="MFS"/>
    <property type="match status" value="1"/>
</dbReference>
<keyword evidence="3 7" id="KW-0812">Transmembrane</keyword>
<dbReference type="Gene3D" id="1.20.1250.20">
    <property type="entry name" value="MFS general substrate transporter like domains"/>
    <property type="match status" value="1"/>
</dbReference>
<dbReference type="InterPro" id="IPR036259">
    <property type="entry name" value="MFS_trans_sf"/>
</dbReference>
<organism evidence="9 10">
    <name type="scientific">Lophium mytilinum</name>
    <dbReference type="NCBI Taxonomy" id="390894"/>
    <lineage>
        <taxon>Eukaryota</taxon>
        <taxon>Fungi</taxon>
        <taxon>Dikarya</taxon>
        <taxon>Ascomycota</taxon>
        <taxon>Pezizomycotina</taxon>
        <taxon>Dothideomycetes</taxon>
        <taxon>Pleosporomycetidae</taxon>
        <taxon>Mytilinidiales</taxon>
        <taxon>Mytilinidiaceae</taxon>
        <taxon>Lophium</taxon>
    </lineage>
</organism>
<proteinExistence type="inferred from homology"/>
<dbReference type="InterPro" id="IPR020846">
    <property type="entry name" value="MFS_dom"/>
</dbReference>
<evidence type="ECO:0000313" key="10">
    <source>
        <dbReference type="Proteomes" id="UP000799750"/>
    </source>
</evidence>
<evidence type="ECO:0000256" key="4">
    <source>
        <dbReference type="ARBA" id="ARBA00022989"/>
    </source>
</evidence>
<dbReference type="PANTHER" id="PTHR23502:SF68">
    <property type="entry name" value="MULTIDRUG TRANSPORTER, PUTATIVE (AFU_ORTHOLOGUE AFUA_3G01120)-RELATED"/>
    <property type="match status" value="1"/>
</dbReference>
<protein>
    <submittedName>
        <fullName evidence="9">MFS general substrate transporter</fullName>
    </submittedName>
</protein>
<feature type="transmembrane region" description="Helical" evidence="7">
    <location>
        <begin position="426"/>
        <end position="447"/>
    </location>
</feature>